<dbReference type="Proteomes" id="UP000672602">
    <property type="component" value="Unassembled WGS sequence"/>
</dbReference>
<name>A0A8J7SHL3_9PROT</name>
<comment type="caution">
    <text evidence="1">The sequence shown here is derived from an EMBL/GenBank/DDBJ whole genome shotgun (WGS) entry which is preliminary data.</text>
</comment>
<reference evidence="1" key="1">
    <citation type="submission" date="2021-04" db="EMBL/GenBank/DDBJ databases">
        <authorList>
            <person name="Zhang D.-C."/>
        </authorList>
    </citation>
    <scope>NUCLEOTIDE SEQUENCE</scope>
    <source>
        <strain evidence="1">CGMCC 1.15697</strain>
    </source>
</reference>
<organism evidence="1 2">
    <name type="scientific">Marivibrio halodurans</name>
    <dbReference type="NCBI Taxonomy" id="2039722"/>
    <lineage>
        <taxon>Bacteria</taxon>
        <taxon>Pseudomonadati</taxon>
        <taxon>Pseudomonadota</taxon>
        <taxon>Alphaproteobacteria</taxon>
        <taxon>Rhodospirillales</taxon>
        <taxon>Rhodospirillaceae</taxon>
        <taxon>Marivibrio</taxon>
    </lineage>
</organism>
<dbReference type="RefSeq" id="WP_210681061.1">
    <property type="nucleotide sequence ID" value="NZ_JAGMWN010000002.1"/>
</dbReference>
<sequence length="87" mass="9990">MMYDMTNSLILVGPHGGYRDEVTFARHEGAARLPNALKARTLDWAARLMYRVRYPGHEEFVTDPVDLYRLTRAHADASVEVMNIRGR</sequence>
<gene>
    <name evidence="1" type="ORF">KAJ83_05700</name>
</gene>
<dbReference type="EMBL" id="JAGMWN010000002">
    <property type="protein sequence ID" value="MBP5856493.1"/>
    <property type="molecule type" value="Genomic_DNA"/>
</dbReference>
<dbReference type="AlphaFoldDB" id="A0A8J7SHL3"/>
<protein>
    <submittedName>
        <fullName evidence="1">Uncharacterized protein</fullName>
    </submittedName>
</protein>
<accession>A0A8J7SHL3</accession>
<proteinExistence type="predicted"/>
<evidence type="ECO:0000313" key="1">
    <source>
        <dbReference type="EMBL" id="MBP5856493.1"/>
    </source>
</evidence>
<evidence type="ECO:0000313" key="2">
    <source>
        <dbReference type="Proteomes" id="UP000672602"/>
    </source>
</evidence>
<keyword evidence="2" id="KW-1185">Reference proteome</keyword>